<sequence>MSLFPLSLLESSQVLPHPPKPMNASLSSDARGKRIHIDADQINNLPDDVLVKILSTLTTEDAIKTGVLSKRWKSLWKQVPYIHLDMLVDLTKDEPLDEEAVTKVINNHDGHLEACSINHYAQLCKDPNNVLKTWIQLLVQEKETKALSLSNCHGDSTRSNQLLLSQDMFSHPKLEILFLYRYDFKTAEAFNNCHNLKILKLETIDAEVDVFNQVLASCPSLKVLVLDDVMWLNRNACLKIDNKKLKLLHVSSNYVDCIEVSAPRLRIFSSYCLRLGVESTVATNSPKFLLNNGEIDFKRFNMHYNISNQAKEKESIGHEFVVSRAANYLKRIRTLVVFVDVTNSKEVELLRQLLSAWDRTLIELHILFLGDYLSKEEGESSTQNKMWEEGKVFPNAEFRVESVWLYNFCPWNKAQFALASRFITQGTVTKKMSIMTSLVPANKKLDKEAAVAKLMKLPKGNESLLIRSF</sequence>
<feature type="domain" description="F-box" evidence="1">
    <location>
        <begin position="39"/>
        <end position="75"/>
    </location>
</feature>
<dbReference type="AlphaFoldDB" id="R0ICS3"/>
<dbReference type="Pfam" id="PF00646">
    <property type="entry name" value="F-box"/>
    <property type="match status" value="1"/>
</dbReference>
<dbReference type="InterPro" id="IPR053781">
    <property type="entry name" value="F-box_AtFBL13-like"/>
</dbReference>
<dbReference type="EMBL" id="KB870806">
    <property type="protein sequence ID" value="EOA34453.1"/>
    <property type="molecule type" value="Genomic_DNA"/>
</dbReference>
<dbReference type="PROSITE" id="PS50181">
    <property type="entry name" value="FBOX"/>
    <property type="match status" value="1"/>
</dbReference>
<dbReference type="PANTHER" id="PTHR34223">
    <property type="entry name" value="OS11G0201299 PROTEIN"/>
    <property type="match status" value="1"/>
</dbReference>
<dbReference type="Pfam" id="PF24758">
    <property type="entry name" value="LRR_At5g56370"/>
    <property type="match status" value="1"/>
</dbReference>
<accession>R0ICS3</accession>
<protein>
    <recommendedName>
        <fullName evidence="1">F-box domain-containing protein</fullName>
    </recommendedName>
</protein>
<evidence type="ECO:0000259" key="1">
    <source>
        <dbReference type="PROSITE" id="PS50181"/>
    </source>
</evidence>
<dbReference type="Proteomes" id="UP000029121">
    <property type="component" value="Unassembled WGS sequence"/>
</dbReference>
<dbReference type="SUPFAM" id="SSF81383">
    <property type="entry name" value="F-box domain"/>
    <property type="match status" value="1"/>
</dbReference>
<dbReference type="SMART" id="SM00256">
    <property type="entry name" value="FBOX"/>
    <property type="match status" value="1"/>
</dbReference>
<name>R0ICS3_9BRAS</name>
<proteinExistence type="predicted"/>
<keyword evidence="3" id="KW-1185">Reference proteome</keyword>
<dbReference type="InterPro" id="IPR036047">
    <property type="entry name" value="F-box-like_dom_sf"/>
</dbReference>
<dbReference type="CDD" id="cd22160">
    <property type="entry name" value="F-box_AtFBL13-like"/>
    <property type="match status" value="1"/>
</dbReference>
<organism evidence="2 3">
    <name type="scientific">Capsella rubella</name>
    <dbReference type="NCBI Taxonomy" id="81985"/>
    <lineage>
        <taxon>Eukaryota</taxon>
        <taxon>Viridiplantae</taxon>
        <taxon>Streptophyta</taxon>
        <taxon>Embryophyta</taxon>
        <taxon>Tracheophyta</taxon>
        <taxon>Spermatophyta</taxon>
        <taxon>Magnoliopsida</taxon>
        <taxon>eudicotyledons</taxon>
        <taxon>Gunneridae</taxon>
        <taxon>Pentapetalae</taxon>
        <taxon>rosids</taxon>
        <taxon>malvids</taxon>
        <taxon>Brassicales</taxon>
        <taxon>Brassicaceae</taxon>
        <taxon>Camelineae</taxon>
        <taxon>Capsella</taxon>
    </lineage>
</organism>
<dbReference type="SUPFAM" id="SSF52047">
    <property type="entry name" value="RNI-like"/>
    <property type="match status" value="1"/>
</dbReference>
<evidence type="ECO:0000313" key="2">
    <source>
        <dbReference type="EMBL" id="EOA34453.1"/>
    </source>
</evidence>
<dbReference type="InterPro" id="IPR032675">
    <property type="entry name" value="LRR_dom_sf"/>
</dbReference>
<dbReference type="Gene3D" id="1.20.1280.50">
    <property type="match status" value="1"/>
</dbReference>
<dbReference type="InterPro" id="IPR053197">
    <property type="entry name" value="F-box_SCFL_complex_component"/>
</dbReference>
<dbReference type="Gene3D" id="3.80.10.10">
    <property type="entry name" value="Ribonuclease Inhibitor"/>
    <property type="match status" value="1"/>
</dbReference>
<evidence type="ECO:0000313" key="3">
    <source>
        <dbReference type="Proteomes" id="UP000029121"/>
    </source>
</evidence>
<gene>
    <name evidence="2" type="ORF">CARUB_v10021989mg</name>
</gene>
<reference evidence="3" key="1">
    <citation type="journal article" date="2013" name="Nat. Genet.">
        <title>The Capsella rubella genome and the genomic consequences of rapid mating system evolution.</title>
        <authorList>
            <person name="Slotte T."/>
            <person name="Hazzouri K.M."/>
            <person name="Agren J.A."/>
            <person name="Koenig D."/>
            <person name="Maumus F."/>
            <person name="Guo Y.L."/>
            <person name="Steige K."/>
            <person name="Platts A.E."/>
            <person name="Escobar J.S."/>
            <person name="Newman L.K."/>
            <person name="Wang W."/>
            <person name="Mandakova T."/>
            <person name="Vello E."/>
            <person name="Smith L.M."/>
            <person name="Henz S.R."/>
            <person name="Steffen J."/>
            <person name="Takuno S."/>
            <person name="Brandvain Y."/>
            <person name="Coop G."/>
            <person name="Andolfatto P."/>
            <person name="Hu T.T."/>
            <person name="Blanchette M."/>
            <person name="Clark R.M."/>
            <person name="Quesneville H."/>
            <person name="Nordborg M."/>
            <person name="Gaut B.S."/>
            <person name="Lysak M.A."/>
            <person name="Jenkins J."/>
            <person name="Grimwood J."/>
            <person name="Chapman J."/>
            <person name="Prochnik S."/>
            <person name="Shu S."/>
            <person name="Rokhsar D."/>
            <person name="Schmutz J."/>
            <person name="Weigel D."/>
            <person name="Wright S.I."/>
        </authorList>
    </citation>
    <scope>NUCLEOTIDE SEQUENCE [LARGE SCALE GENOMIC DNA]</scope>
    <source>
        <strain evidence="3">cv. Monte Gargano</strain>
    </source>
</reference>
<dbReference type="InterPro" id="IPR055411">
    <property type="entry name" value="LRR_FXL15/At3g58940/PEG3-like"/>
</dbReference>
<dbReference type="PANTHER" id="PTHR34223:SF51">
    <property type="entry name" value="OS06G0556300 PROTEIN"/>
    <property type="match status" value="1"/>
</dbReference>
<dbReference type="InterPro" id="IPR001810">
    <property type="entry name" value="F-box_dom"/>
</dbReference>